<name>A0A251S047_HELAN</name>
<reference evidence="2" key="1">
    <citation type="journal article" date="2017" name="Nature">
        <title>The sunflower genome provides insights into oil metabolism, flowering and Asterid evolution.</title>
        <authorList>
            <person name="Badouin H."/>
            <person name="Gouzy J."/>
            <person name="Grassa C.J."/>
            <person name="Murat F."/>
            <person name="Staton S.E."/>
            <person name="Cottret L."/>
            <person name="Lelandais-Briere C."/>
            <person name="Owens G.L."/>
            <person name="Carrere S."/>
            <person name="Mayjonade B."/>
            <person name="Legrand L."/>
            <person name="Gill N."/>
            <person name="Kane N.C."/>
            <person name="Bowers J.E."/>
            <person name="Hubner S."/>
            <person name="Bellec A."/>
            <person name="Berard A."/>
            <person name="Berges H."/>
            <person name="Blanchet N."/>
            <person name="Boniface M.C."/>
            <person name="Brunel D."/>
            <person name="Catrice O."/>
            <person name="Chaidir N."/>
            <person name="Claudel C."/>
            <person name="Donnadieu C."/>
            <person name="Faraut T."/>
            <person name="Fievet G."/>
            <person name="Helmstetter N."/>
            <person name="King M."/>
            <person name="Knapp S.J."/>
            <person name="Lai Z."/>
            <person name="Le Paslier M.C."/>
            <person name="Lippi Y."/>
            <person name="Lorenzon L."/>
            <person name="Mandel J.R."/>
            <person name="Marage G."/>
            <person name="Marchand G."/>
            <person name="Marquand E."/>
            <person name="Bret-Mestries E."/>
            <person name="Morien E."/>
            <person name="Nambeesan S."/>
            <person name="Nguyen T."/>
            <person name="Pegot-Espagnet P."/>
            <person name="Pouilly N."/>
            <person name="Raftis F."/>
            <person name="Sallet E."/>
            <person name="Schiex T."/>
            <person name="Thomas J."/>
            <person name="Vandecasteele C."/>
            <person name="Vares D."/>
            <person name="Vear F."/>
            <person name="Vautrin S."/>
            <person name="Crespi M."/>
            <person name="Mangin B."/>
            <person name="Burke J.M."/>
            <person name="Salse J."/>
            <person name="Munos S."/>
            <person name="Vincourt P."/>
            <person name="Rieseberg L.H."/>
            <person name="Langlade N.B."/>
        </authorList>
    </citation>
    <scope>NUCLEOTIDE SEQUENCE [LARGE SCALE GENOMIC DNA]</scope>
    <source>
        <strain evidence="2">cv. SF193</strain>
    </source>
</reference>
<sequence>MVLFIDSCYQFLILNPSLITSLFDSSKCFNHPRSLPLRVLMLSSPIVGYQKLMSHRCLL</sequence>
<proteinExistence type="predicted"/>
<dbReference type="AlphaFoldDB" id="A0A251S047"/>
<gene>
    <name evidence="1" type="ORF">HannXRQ_Chr16g0517501</name>
</gene>
<accession>A0A251S047</accession>
<evidence type="ECO:0000313" key="1">
    <source>
        <dbReference type="EMBL" id="OTF92038.1"/>
    </source>
</evidence>
<dbReference type="EMBL" id="CM007905">
    <property type="protein sequence ID" value="OTF92038.1"/>
    <property type="molecule type" value="Genomic_DNA"/>
</dbReference>
<evidence type="ECO:0000313" key="2">
    <source>
        <dbReference type="Proteomes" id="UP000215914"/>
    </source>
</evidence>
<dbReference type="InParanoid" id="A0A251S047"/>
<protein>
    <submittedName>
        <fullName evidence="1">Uncharacterized protein</fullName>
    </submittedName>
</protein>
<dbReference type="Proteomes" id="UP000215914">
    <property type="component" value="Chromosome 16"/>
</dbReference>
<organism evidence="1 2">
    <name type="scientific">Helianthus annuus</name>
    <name type="common">Common sunflower</name>
    <dbReference type="NCBI Taxonomy" id="4232"/>
    <lineage>
        <taxon>Eukaryota</taxon>
        <taxon>Viridiplantae</taxon>
        <taxon>Streptophyta</taxon>
        <taxon>Embryophyta</taxon>
        <taxon>Tracheophyta</taxon>
        <taxon>Spermatophyta</taxon>
        <taxon>Magnoliopsida</taxon>
        <taxon>eudicotyledons</taxon>
        <taxon>Gunneridae</taxon>
        <taxon>Pentapetalae</taxon>
        <taxon>asterids</taxon>
        <taxon>campanulids</taxon>
        <taxon>Asterales</taxon>
        <taxon>Asteraceae</taxon>
        <taxon>Asteroideae</taxon>
        <taxon>Heliantheae alliance</taxon>
        <taxon>Heliantheae</taxon>
        <taxon>Helianthus</taxon>
    </lineage>
</organism>
<keyword evidence="2" id="KW-1185">Reference proteome</keyword>